<feature type="signal peptide" evidence="2">
    <location>
        <begin position="1"/>
        <end position="28"/>
    </location>
</feature>
<dbReference type="PATRIC" id="fig|693.5.peg.2215"/>
<keyword evidence="2" id="KW-0732">Signal</keyword>
<dbReference type="PANTHER" id="PTHR40940">
    <property type="entry name" value="PROTEIN BATD-RELATED"/>
    <property type="match status" value="1"/>
</dbReference>
<dbReference type="STRING" id="693.AKJ17_10815"/>
<protein>
    <submittedName>
        <fullName evidence="3">Aerotolerance protein BatD</fullName>
    </submittedName>
</protein>
<dbReference type="EMBL" id="LHPJ01000008">
    <property type="protein sequence ID" value="KOO03045.1"/>
    <property type="molecule type" value="Genomic_DNA"/>
</dbReference>
<evidence type="ECO:0000256" key="1">
    <source>
        <dbReference type="SAM" id="Phobius"/>
    </source>
</evidence>
<dbReference type="PANTHER" id="PTHR40940:SF1">
    <property type="entry name" value="PROTEIN BATD"/>
    <property type="match status" value="1"/>
</dbReference>
<keyword evidence="4" id="KW-1185">Reference proteome</keyword>
<dbReference type="Pfam" id="PF13584">
    <property type="entry name" value="BatD"/>
    <property type="match status" value="1"/>
</dbReference>
<evidence type="ECO:0000313" key="4">
    <source>
        <dbReference type="Proteomes" id="UP000037515"/>
    </source>
</evidence>
<keyword evidence="1" id="KW-1133">Transmembrane helix</keyword>
<reference evidence="4" key="1">
    <citation type="submission" date="2015-08" db="EMBL/GenBank/DDBJ databases">
        <title>Vibrio galatheae sp. nov., a novel member of the Vibrionaceae family isolated from the Solomon Islands.</title>
        <authorList>
            <person name="Giubergia S."/>
            <person name="Machado H."/>
            <person name="Mateiu R.V."/>
            <person name="Gram L."/>
        </authorList>
    </citation>
    <scope>NUCLEOTIDE SEQUENCE [LARGE SCALE GENOMIC DNA]</scope>
    <source>
        <strain evidence="4">DSM 19584</strain>
    </source>
</reference>
<proteinExistence type="predicted"/>
<evidence type="ECO:0000256" key="2">
    <source>
        <dbReference type="SAM" id="SignalP"/>
    </source>
</evidence>
<dbReference type="AlphaFoldDB" id="A0A0M0HLW4"/>
<evidence type="ECO:0000313" key="3">
    <source>
        <dbReference type="EMBL" id="KOO03045.1"/>
    </source>
</evidence>
<dbReference type="InterPro" id="IPR025738">
    <property type="entry name" value="BatD"/>
</dbReference>
<sequence>MVMMKHIKFYFVGLLAVLSLIASPVSLAANIQVTVNKTKVVKNEVFQLRVVVDEKVSSDDIDFSPLEKDFYLGRPSFGTSINIINGSHSSRSEWNLSLAAQRIGVAKIPAFTVAGATSQPIAIQVTVDRDEPNVGDLIEVQSSLDRNELYPNESALLKTRLIIKADPRRLQNANVIQPKSDGLTLAALGEAKQYQSVLNGMEVTVLEQNYRITADQPGEYSLSGIGFSGSVVYGNNRSGSTRLIDASTKAKQFELTVNPIPDGYQANWLPAANLTLAQRWIDADGQTISSDTYPIKVGESITREITLDIEGITAERFPNIAVNYPDSLRVYQEKPQFEEVEQGITRMTLTQVLIPQQQGEIELNDVSINWWNSTSKQQESDNIKGLTLSVSPGDSINMGEAAIVDDTPTKVETVIVKDSGIWPYLTALFSVLWLVTLALWFKAQRTQTVEKRSKPMNLSNKNHLIDALKREGLVHTNYYSKEWLKEVSHRDKDLVAAFQKELEAMNRHHYSASGKKWDSQKMLKLIAQLEKSAEQSSSPAIKLPDL</sequence>
<organism evidence="3 4">
    <name type="scientific">Vibrio nereis</name>
    <dbReference type="NCBI Taxonomy" id="693"/>
    <lineage>
        <taxon>Bacteria</taxon>
        <taxon>Pseudomonadati</taxon>
        <taxon>Pseudomonadota</taxon>
        <taxon>Gammaproteobacteria</taxon>
        <taxon>Vibrionales</taxon>
        <taxon>Vibrionaceae</taxon>
        <taxon>Vibrio</taxon>
    </lineage>
</organism>
<keyword evidence="1" id="KW-0812">Transmembrane</keyword>
<gene>
    <name evidence="3" type="ORF">AKJ17_10815</name>
</gene>
<comment type="caution">
    <text evidence="3">The sequence shown here is derived from an EMBL/GenBank/DDBJ whole genome shotgun (WGS) entry which is preliminary data.</text>
</comment>
<feature type="transmembrane region" description="Helical" evidence="1">
    <location>
        <begin position="421"/>
        <end position="441"/>
    </location>
</feature>
<accession>A0A0M0HLW4</accession>
<dbReference type="Proteomes" id="UP000037515">
    <property type="component" value="Unassembled WGS sequence"/>
</dbReference>
<keyword evidence="1" id="KW-0472">Membrane</keyword>
<name>A0A0M0HLW4_VIBNE</name>
<feature type="chain" id="PRO_5005600017" evidence="2">
    <location>
        <begin position="29"/>
        <end position="546"/>
    </location>
</feature>